<accession>A0A3E3J5R2</accession>
<evidence type="ECO:0000259" key="2">
    <source>
        <dbReference type="Pfam" id="PF12010"/>
    </source>
</evidence>
<proteinExistence type="predicted"/>
<dbReference type="AlphaFoldDB" id="A0A3E3J5R2"/>
<reference evidence="3 4" key="1">
    <citation type="submission" date="2018-08" db="EMBL/GenBank/DDBJ databases">
        <title>A genome reference for cultivated species of the human gut microbiota.</title>
        <authorList>
            <person name="Zou Y."/>
            <person name="Xue W."/>
            <person name="Luo G."/>
        </authorList>
    </citation>
    <scope>NUCLEOTIDE SEQUENCE [LARGE SCALE GENOMIC DNA]</scope>
    <source>
        <strain evidence="3 4">AF26-4BH</strain>
    </source>
</reference>
<evidence type="ECO:0000256" key="1">
    <source>
        <dbReference type="SAM" id="SignalP"/>
    </source>
</evidence>
<dbReference type="InterPro" id="IPR006059">
    <property type="entry name" value="SBP"/>
</dbReference>
<feature type="signal peptide" evidence="1">
    <location>
        <begin position="1"/>
        <end position="22"/>
    </location>
</feature>
<dbReference type="OrthoDB" id="2636783at2"/>
<dbReference type="Gene3D" id="3.40.190.10">
    <property type="entry name" value="Periplasmic binding protein-like II"/>
    <property type="match status" value="1"/>
</dbReference>
<organism evidence="3 4">
    <name type="scientific">Eisenbergiella massiliensis</name>
    <dbReference type="NCBI Taxonomy" id="1720294"/>
    <lineage>
        <taxon>Bacteria</taxon>
        <taxon>Bacillati</taxon>
        <taxon>Bacillota</taxon>
        <taxon>Clostridia</taxon>
        <taxon>Lachnospirales</taxon>
        <taxon>Lachnospiraceae</taxon>
        <taxon>Eisenbergiella</taxon>
    </lineage>
</organism>
<dbReference type="InterPro" id="IPR022627">
    <property type="entry name" value="DUF3502"/>
</dbReference>
<protein>
    <submittedName>
        <fullName evidence="3">Extracellular solute-binding protein</fullName>
    </submittedName>
</protein>
<dbReference type="SUPFAM" id="SSF53850">
    <property type="entry name" value="Periplasmic binding protein-like II"/>
    <property type="match status" value="1"/>
</dbReference>
<dbReference type="EMBL" id="QVLU01000001">
    <property type="protein sequence ID" value="RGE74642.1"/>
    <property type="molecule type" value="Genomic_DNA"/>
</dbReference>
<dbReference type="RefSeq" id="WP_025489143.1">
    <property type="nucleotide sequence ID" value="NZ_JBKVAZ010000015.1"/>
</dbReference>
<evidence type="ECO:0000313" key="4">
    <source>
        <dbReference type="Proteomes" id="UP000261166"/>
    </source>
</evidence>
<comment type="caution">
    <text evidence="3">The sequence shown here is derived from an EMBL/GenBank/DDBJ whole genome shotgun (WGS) entry which is preliminary data.</text>
</comment>
<keyword evidence="1" id="KW-0732">Signal</keyword>
<sequence length="513" mass="55859">MKKKVQKALGILTAFSMVLSMAGCGGNTSGETAQTGTDAAVESAAKDSPGEIGKIIVPYMLTMNAAEEKDMVQDAINELTRDKIGVEVELLCIDFASWSDQLNLLLTDGGVDLFNCSFMSPVFTYADSGAITELDGLLDEYGAGIKECLGDYIECGRFGESIYGVPKVDAYSNRPCVVMDAEICDELGIKPEDIHNFDDLTKVALQVKEAHPELAIFPTGINGDFLGPVGFDPLGTTGNNVFGGLILEDNNLKVVNVFETEKFEEMITYTNQWMKDGLFINDPMNAQDGAVAYLSNNQAFCYLGGGFDPAVTAEVQQNNCGKRLYGAELSAVNYATTDSASGMMWCISALSEHKEASMKFLNALYTDPELANLVCSGIENVHYVKRDDNTIDFAEDLDAFTTGWPSGMGTFWPNITITFPWAPNPPDYYQAWIDSNNNATASPALGFTFDSTNVADEIAACTNVVSQYYNTIVLGLDNTEELLEKFRTELHSAGIDNIIEEKQTQLDAWAARQ</sequence>
<feature type="chain" id="PRO_5039400198" evidence="1">
    <location>
        <begin position="23"/>
        <end position="513"/>
    </location>
</feature>
<dbReference type="Pfam" id="PF12010">
    <property type="entry name" value="DUF3502"/>
    <property type="match status" value="1"/>
</dbReference>
<feature type="domain" description="DUF3502" evidence="2">
    <location>
        <begin position="443"/>
        <end position="511"/>
    </location>
</feature>
<evidence type="ECO:0000313" key="3">
    <source>
        <dbReference type="EMBL" id="RGE74642.1"/>
    </source>
</evidence>
<dbReference type="Proteomes" id="UP000261166">
    <property type="component" value="Unassembled WGS sequence"/>
</dbReference>
<gene>
    <name evidence="3" type="ORF">DWY69_01395</name>
</gene>
<dbReference type="PROSITE" id="PS51257">
    <property type="entry name" value="PROKAR_LIPOPROTEIN"/>
    <property type="match status" value="1"/>
</dbReference>
<dbReference type="Pfam" id="PF01547">
    <property type="entry name" value="SBP_bac_1"/>
    <property type="match status" value="1"/>
</dbReference>
<name>A0A3E3J5R2_9FIRM</name>